<evidence type="ECO:0000313" key="2">
    <source>
        <dbReference type="EMBL" id="KAA6388651.1"/>
    </source>
</evidence>
<dbReference type="EMBL" id="SNRW01003900">
    <property type="protein sequence ID" value="KAA6388651.1"/>
    <property type="molecule type" value="Genomic_DNA"/>
</dbReference>
<feature type="region of interest" description="Disordered" evidence="1">
    <location>
        <begin position="95"/>
        <end position="139"/>
    </location>
</feature>
<accession>A0A5J4W134</accession>
<dbReference type="AlphaFoldDB" id="A0A5J4W134"/>
<gene>
    <name evidence="2" type="ORF">EZS28_015823</name>
</gene>
<organism evidence="2 3">
    <name type="scientific">Streblomastix strix</name>
    <dbReference type="NCBI Taxonomy" id="222440"/>
    <lineage>
        <taxon>Eukaryota</taxon>
        <taxon>Metamonada</taxon>
        <taxon>Preaxostyla</taxon>
        <taxon>Oxymonadida</taxon>
        <taxon>Streblomastigidae</taxon>
        <taxon>Streblomastix</taxon>
    </lineage>
</organism>
<feature type="compositionally biased region" description="Basic and acidic residues" evidence="1">
    <location>
        <begin position="130"/>
        <end position="139"/>
    </location>
</feature>
<name>A0A5J4W134_9EUKA</name>
<protein>
    <submittedName>
        <fullName evidence="2">Uncharacterized protein</fullName>
    </submittedName>
</protein>
<reference evidence="2 3" key="1">
    <citation type="submission" date="2019-03" db="EMBL/GenBank/DDBJ databases">
        <title>Single cell metagenomics reveals metabolic interactions within the superorganism composed of flagellate Streblomastix strix and complex community of Bacteroidetes bacteria on its surface.</title>
        <authorList>
            <person name="Treitli S.C."/>
            <person name="Kolisko M."/>
            <person name="Husnik F."/>
            <person name="Keeling P."/>
            <person name="Hampl V."/>
        </authorList>
    </citation>
    <scope>NUCLEOTIDE SEQUENCE [LARGE SCALE GENOMIC DNA]</scope>
    <source>
        <strain evidence="2">ST1C</strain>
    </source>
</reference>
<evidence type="ECO:0000313" key="3">
    <source>
        <dbReference type="Proteomes" id="UP000324800"/>
    </source>
</evidence>
<dbReference type="Proteomes" id="UP000324800">
    <property type="component" value="Unassembled WGS sequence"/>
</dbReference>
<feature type="compositionally biased region" description="Basic and acidic residues" evidence="1">
    <location>
        <begin position="109"/>
        <end position="123"/>
    </location>
</feature>
<evidence type="ECO:0000256" key="1">
    <source>
        <dbReference type="SAM" id="MobiDB-lite"/>
    </source>
</evidence>
<proteinExistence type="predicted"/>
<comment type="caution">
    <text evidence="2">The sequence shown here is derived from an EMBL/GenBank/DDBJ whole genome shotgun (WGS) entry which is preliminary data.</text>
</comment>
<sequence length="331" mass="39382">MSKQQGRAPSMEEVKAFRTEYNFDLRVANKNLEINSESIEIRRYYRSIRDKDMTLLKKEVNREIDQDQEDIQDRGTIKVLEKREKISIETRMNIKPEANRGTKNIQDWNRTHQQDNRNRRKDWDDDPNDDWAKRTQMHKDLPGNYSDKVLIWIEDKTPLRFIATPQPKQLVQQTQQIQKVRLQPKWQIPVQIQRQKGRKDAEPNQDEIDEQEILQEMLAILQREKEQYGIPDSKNDQQQIFGEIDNNDSQLPQLAQHQYYQVNQQPVFSQTAKQKIQQLTSNPNAQQKIASLVPKMINTEMNKNNLSSQTKRLEIPILKTSNRWGVQQRQK</sequence>